<evidence type="ECO:0000256" key="3">
    <source>
        <dbReference type="ARBA" id="ARBA00023274"/>
    </source>
</evidence>
<evidence type="ECO:0000256" key="2">
    <source>
        <dbReference type="ARBA" id="ARBA00022980"/>
    </source>
</evidence>
<dbReference type="FunFam" id="3.90.1030.10:FF:000001">
    <property type="entry name" value="50S ribosomal protein L17"/>
    <property type="match status" value="1"/>
</dbReference>
<dbReference type="PROSITE" id="PS01167">
    <property type="entry name" value="RIBOSOMAL_L17"/>
    <property type="match status" value="1"/>
</dbReference>
<dbReference type="InterPro" id="IPR047859">
    <property type="entry name" value="Ribosomal_bL17_CS"/>
</dbReference>
<reference evidence="6 7" key="1">
    <citation type="submission" date="2019-05" db="EMBL/GenBank/DDBJ databases">
        <title>The Complete Genome Sequence of the n-alkane-degrading Desulfoglaeba alkanexedens ALDC reveals multiple alkylsuccinate synthase gene clusters.</title>
        <authorList>
            <person name="Callaghan A.V."/>
            <person name="Davidova I.A."/>
            <person name="Duncan K.E."/>
            <person name="Morris B."/>
            <person name="McInerney M.J."/>
        </authorList>
    </citation>
    <scope>NUCLEOTIDE SEQUENCE [LARGE SCALE GENOMIC DNA]</scope>
    <source>
        <strain evidence="6 7">ALDC</strain>
    </source>
</reference>
<gene>
    <name evidence="4" type="primary">rplQ</name>
    <name evidence="6" type="ORF">FDQ92_01725</name>
</gene>
<dbReference type="Proteomes" id="UP000298602">
    <property type="component" value="Chromosome"/>
</dbReference>
<dbReference type="Pfam" id="PF01196">
    <property type="entry name" value="Ribosomal_L17"/>
    <property type="match status" value="1"/>
</dbReference>
<dbReference type="PANTHER" id="PTHR14413">
    <property type="entry name" value="RIBOSOMAL PROTEIN L17"/>
    <property type="match status" value="1"/>
</dbReference>
<dbReference type="KEGG" id="dax:FDQ92_01725"/>
<accession>A0A4P8KZP5</accession>
<dbReference type="RefSeq" id="WP_137422999.1">
    <property type="nucleotide sequence ID" value="NZ_CP040098.1"/>
</dbReference>
<reference evidence="6 7" key="2">
    <citation type="submission" date="2019-05" db="EMBL/GenBank/DDBJ databases">
        <authorList>
            <person name="Suflita J.M."/>
            <person name="Marks C.R."/>
        </authorList>
    </citation>
    <scope>NUCLEOTIDE SEQUENCE [LARGE SCALE GENOMIC DNA]</scope>
    <source>
        <strain evidence="6 7">ALDC</strain>
    </source>
</reference>
<dbReference type="AlphaFoldDB" id="A0A4P8KZP5"/>
<evidence type="ECO:0000256" key="1">
    <source>
        <dbReference type="ARBA" id="ARBA00008777"/>
    </source>
</evidence>
<dbReference type="PANTHER" id="PTHR14413:SF16">
    <property type="entry name" value="LARGE RIBOSOMAL SUBUNIT PROTEIN BL17M"/>
    <property type="match status" value="1"/>
</dbReference>
<evidence type="ECO:0000313" key="7">
    <source>
        <dbReference type="Proteomes" id="UP000298602"/>
    </source>
</evidence>
<dbReference type="GO" id="GO:0003735">
    <property type="term" value="F:structural constituent of ribosome"/>
    <property type="evidence" value="ECO:0007669"/>
    <property type="project" value="InterPro"/>
</dbReference>
<dbReference type="InterPro" id="IPR036373">
    <property type="entry name" value="Ribosomal_bL17_sf"/>
</dbReference>
<dbReference type="OrthoDB" id="9809073at2"/>
<dbReference type="GO" id="GO:0022625">
    <property type="term" value="C:cytosolic large ribosomal subunit"/>
    <property type="evidence" value="ECO:0007669"/>
    <property type="project" value="TreeGrafter"/>
</dbReference>
<dbReference type="NCBIfam" id="TIGR00059">
    <property type="entry name" value="L17"/>
    <property type="match status" value="1"/>
</dbReference>
<dbReference type="HAMAP" id="MF_01368">
    <property type="entry name" value="Ribosomal_bL17"/>
    <property type="match status" value="1"/>
</dbReference>
<dbReference type="GO" id="GO:0006412">
    <property type="term" value="P:translation"/>
    <property type="evidence" value="ECO:0007669"/>
    <property type="project" value="UniProtKB-UniRule"/>
</dbReference>
<evidence type="ECO:0000256" key="5">
    <source>
        <dbReference type="RuleBase" id="RU000660"/>
    </source>
</evidence>
<keyword evidence="2 4" id="KW-0689">Ribosomal protein</keyword>
<dbReference type="InterPro" id="IPR000456">
    <property type="entry name" value="Ribosomal_bL17"/>
</dbReference>
<proteinExistence type="inferred from homology"/>
<keyword evidence="3 4" id="KW-0687">Ribonucleoprotein</keyword>
<sequence>MRHQKSGRKLNRNSSHRLAMFRNMVTSLLDEERIYTTVPKAKELRRWTDWMITLGKRGDLHARRQVLSVVRDKGVVHKLFAELGPRYQNRPGGFTRIVKMGFRRGDAAPMCLIELLPEGDKPVGSKAGSQSAAKD</sequence>
<comment type="similarity">
    <text evidence="1 4 5">Belongs to the bacterial ribosomal protein bL17 family.</text>
</comment>
<comment type="subunit">
    <text evidence="4">Part of the 50S ribosomal subunit. Contacts protein L32.</text>
</comment>
<keyword evidence="7" id="KW-1185">Reference proteome</keyword>
<protein>
    <recommendedName>
        <fullName evidence="4">Large ribosomal subunit protein bL17</fullName>
    </recommendedName>
</protein>
<dbReference type="Gene3D" id="3.90.1030.10">
    <property type="entry name" value="Ribosomal protein L17"/>
    <property type="match status" value="1"/>
</dbReference>
<name>A0A4P8KZP5_9BACT</name>
<evidence type="ECO:0000256" key="4">
    <source>
        <dbReference type="HAMAP-Rule" id="MF_01368"/>
    </source>
</evidence>
<dbReference type="SUPFAM" id="SSF64263">
    <property type="entry name" value="Prokaryotic ribosomal protein L17"/>
    <property type="match status" value="1"/>
</dbReference>
<evidence type="ECO:0000313" key="6">
    <source>
        <dbReference type="EMBL" id="QCQ21029.1"/>
    </source>
</evidence>
<dbReference type="EMBL" id="CP040098">
    <property type="protein sequence ID" value="QCQ21029.1"/>
    <property type="molecule type" value="Genomic_DNA"/>
</dbReference>
<organism evidence="6 7">
    <name type="scientific">Desulfoglaeba alkanexedens ALDC</name>
    <dbReference type="NCBI Taxonomy" id="980445"/>
    <lineage>
        <taxon>Bacteria</taxon>
        <taxon>Pseudomonadati</taxon>
        <taxon>Thermodesulfobacteriota</taxon>
        <taxon>Syntrophobacteria</taxon>
        <taxon>Syntrophobacterales</taxon>
        <taxon>Syntrophobacteraceae</taxon>
        <taxon>Desulfoglaeba</taxon>
    </lineage>
</organism>